<proteinExistence type="predicted"/>
<accession>A0A5D8QGA2</accession>
<evidence type="ECO:0000313" key="1">
    <source>
        <dbReference type="EMBL" id="TZE82278.1"/>
    </source>
</evidence>
<dbReference type="PANTHER" id="PTHR30087:SF1">
    <property type="entry name" value="HYPOTHETICAL CYTOSOLIC PROTEIN"/>
    <property type="match status" value="1"/>
</dbReference>
<keyword evidence="2" id="KW-1185">Reference proteome</keyword>
<protein>
    <submittedName>
        <fullName evidence="1">DUF523 domain-containing protein</fullName>
    </submittedName>
</protein>
<organism evidence="1 2">
    <name type="scientific">Calorimonas adulescens</name>
    <dbReference type="NCBI Taxonomy" id="2606906"/>
    <lineage>
        <taxon>Bacteria</taxon>
        <taxon>Bacillati</taxon>
        <taxon>Bacillota</taxon>
        <taxon>Clostridia</taxon>
        <taxon>Thermoanaerobacterales</taxon>
        <taxon>Thermoanaerobacteraceae</taxon>
        <taxon>Calorimonas</taxon>
    </lineage>
</organism>
<dbReference type="Pfam" id="PF04463">
    <property type="entry name" value="2-thiour_desulf"/>
    <property type="match status" value="1"/>
</dbReference>
<sequence length="146" mass="15932">MNKNERILVSACLAGFNCRYDGKNCLNEKILKLVMEGMAIPVCPEQLGGLKTPRNPAEVCINDGKTRVFDIAGNDVTEEFNKGARETLKLAMLYGVKKAVLKSKSPSCGSGEIYSGKFDGELIDGDGITARLLKYNGIEVIREDDL</sequence>
<dbReference type="RefSeq" id="WP_149545039.1">
    <property type="nucleotide sequence ID" value="NZ_VTPS01000007.1"/>
</dbReference>
<dbReference type="PANTHER" id="PTHR30087">
    <property type="entry name" value="INNER MEMBRANE PROTEIN"/>
    <property type="match status" value="1"/>
</dbReference>
<comment type="caution">
    <text evidence="1">The sequence shown here is derived from an EMBL/GenBank/DDBJ whole genome shotgun (WGS) entry which is preliminary data.</text>
</comment>
<dbReference type="InterPro" id="IPR007553">
    <property type="entry name" value="2-thiour_desulf"/>
</dbReference>
<dbReference type="AlphaFoldDB" id="A0A5D8QGA2"/>
<dbReference type="EMBL" id="VTPS01000007">
    <property type="protein sequence ID" value="TZE82278.1"/>
    <property type="molecule type" value="Genomic_DNA"/>
</dbReference>
<gene>
    <name evidence="1" type="ORF">FWJ32_05865</name>
</gene>
<name>A0A5D8QGA2_9THEO</name>
<dbReference type="Proteomes" id="UP000322976">
    <property type="component" value="Unassembled WGS sequence"/>
</dbReference>
<evidence type="ECO:0000313" key="2">
    <source>
        <dbReference type="Proteomes" id="UP000322976"/>
    </source>
</evidence>
<reference evidence="1 2" key="1">
    <citation type="submission" date="2019-08" db="EMBL/GenBank/DDBJ databases">
        <title>Calorimonas adulescens gen. nov., sp. nov., an anaerobic thermophilic bacterium from Sakhalin hot spring.</title>
        <authorList>
            <person name="Khomyakova M.A."/>
            <person name="Merkel A.Y."/>
            <person name="Novikov A."/>
            <person name="Bonch-Osmolovskaya E.A."/>
            <person name="Slobodkin A.I."/>
        </authorList>
    </citation>
    <scope>NUCLEOTIDE SEQUENCE [LARGE SCALE GENOMIC DNA]</scope>
    <source>
        <strain evidence="1 2">A05MB</strain>
    </source>
</reference>